<reference evidence="1" key="1">
    <citation type="submission" date="2022-03" db="EMBL/GenBank/DDBJ databases">
        <authorList>
            <person name="Alioto T."/>
            <person name="Alioto T."/>
            <person name="Gomez Garrido J."/>
        </authorList>
    </citation>
    <scope>NUCLEOTIDE SEQUENCE</scope>
</reference>
<dbReference type="AlphaFoldDB" id="A0AAD1ST21"/>
<evidence type="ECO:0000313" key="2">
    <source>
        <dbReference type="Proteomes" id="UP001295444"/>
    </source>
</evidence>
<feature type="non-terminal residue" evidence="1">
    <location>
        <position position="1"/>
    </location>
</feature>
<dbReference type="Proteomes" id="UP001295444">
    <property type="component" value="Chromosome 07"/>
</dbReference>
<keyword evidence="2" id="KW-1185">Reference proteome</keyword>
<organism evidence="1 2">
    <name type="scientific">Pelobates cultripes</name>
    <name type="common">Western spadefoot toad</name>
    <dbReference type="NCBI Taxonomy" id="61616"/>
    <lineage>
        <taxon>Eukaryota</taxon>
        <taxon>Metazoa</taxon>
        <taxon>Chordata</taxon>
        <taxon>Craniata</taxon>
        <taxon>Vertebrata</taxon>
        <taxon>Euteleostomi</taxon>
        <taxon>Amphibia</taxon>
        <taxon>Batrachia</taxon>
        <taxon>Anura</taxon>
        <taxon>Pelobatoidea</taxon>
        <taxon>Pelobatidae</taxon>
        <taxon>Pelobates</taxon>
    </lineage>
</organism>
<protein>
    <submittedName>
        <fullName evidence="1">Uncharacterized protein</fullName>
    </submittedName>
</protein>
<sequence length="78" mass="8517">ELEVAVYSRIDAHPILLQSSCNIMWIETGDDSESWAHTSNSDAISEYGNGASWCTPPQPSLDFSCLSTPSAISHVFGW</sequence>
<dbReference type="EMBL" id="OW240918">
    <property type="protein sequence ID" value="CAH2306604.1"/>
    <property type="molecule type" value="Genomic_DNA"/>
</dbReference>
<name>A0AAD1ST21_PELCU</name>
<evidence type="ECO:0000313" key="1">
    <source>
        <dbReference type="EMBL" id="CAH2306604.1"/>
    </source>
</evidence>
<proteinExistence type="predicted"/>
<gene>
    <name evidence="1" type="ORF">PECUL_23A049322</name>
</gene>
<accession>A0AAD1ST21</accession>